<dbReference type="GO" id="GO:0005524">
    <property type="term" value="F:ATP binding"/>
    <property type="evidence" value="ECO:0007669"/>
    <property type="project" value="UniProtKB-UniRule"/>
</dbReference>
<evidence type="ECO:0000256" key="1">
    <source>
        <dbReference type="ARBA" id="ARBA00006432"/>
    </source>
</evidence>
<comment type="catalytic activity">
    <reaction evidence="5">
        <text>acetate + ATP + CoA = acetyl-CoA + AMP + diphosphate</text>
        <dbReference type="Rhea" id="RHEA:23176"/>
        <dbReference type="ChEBI" id="CHEBI:30089"/>
        <dbReference type="ChEBI" id="CHEBI:30616"/>
        <dbReference type="ChEBI" id="CHEBI:33019"/>
        <dbReference type="ChEBI" id="CHEBI:57287"/>
        <dbReference type="ChEBI" id="CHEBI:57288"/>
        <dbReference type="ChEBI" id="CHEBI:456215"/>
        <dbReference type="EC" id="6.2.1.1"/>
    </reaction>
</comment>
<feature type="domain" description="AMP-dependent synthetase/ligase" evidence="6">
    <location>
        <begin position="102"/>
        <end position="496"/>
    </location>
</feature>
<evidence type="ECO:0000256" key="3">
    <source>
        <dbReference type="ARBA" id="ARBA00022741"/>
    </source>
</evidence>
<dbReference type="NCBIfam" id="TIGR02188">
    <property type="entry name" value="Ac_CoA_lig_AcsA"/>
    <property type="match status" value="1"/>
</dbReference>
<dbReference type="InterPro" id="IPR011904">
    <property type="entry name" value="Ac_CoA_lig"/>
</dbReference>
<evidence type="ECO:0000256" key="2">
    <source>
        <dbReference type="ARBA" id="ARBA00022598"/>
    </source>
</evidence>
<dbReference type="CDD" id="cd05966">
    <property type="entry name" value="ACS"/>
    <property type="match status" value="1"/>
</dbReference>
<dbReference type="InterPro" id="IPR000873">
    <property type="entry name" value="AMP-dep_synth/lig_dom"/>
</dbReference>
<comment type="caution">
    <text evidence="9">The sequence shown here is derived from an EMBL/GenBank/DDBJ whole genome shotgun (WGS) entry which is preliminary data.</text>
</comment>
<dbReference type="FunFam" id="3.40.50.12780:FF:000001">
    <property type="entry name" value="Acetyl-coenzyme A synthetase"/>
    <property type="match status" value="1"/>
</dbReference>
<dbReference type="Proteomes" id="UP000654075">
    <property type="component" value="Unassembled WGS sequence"/>
</dbReference>
<keyword evidence="4 5" id="KW-0067">ATP-binding</keyword>
<keyword evidence="10" id="KW-1185">Reference proteome</keyword>
<evidence type="ECO:0000259" key="7">
    <source>
        <dbReference type="Pfam" id="PF13193"/>
    </source>
</evidence>
<dbReference type="OrthoDB" id="1706066at2759"/>
<evidence type="ECO:0000256" key="4">
    <source>
        <dbReference type="ARBA" id="ARBA00022840"/>
    </source>
</evidence>
<dbReference type="AlphaFoldDB" id="A0A813ETX2"/>
<dbReference type="EMBL" id="CAJNNV010014339">
    <property type="protein sequence ID" value="CAE8602474.1"/>
    <property type="molecule type" value="Genomic_DNA"/>
</dbReference>
<reference evidence="9" key="1">
    <citation type="submission" date="2021-02" db="EMBL/GenBank/DDBJ databases">
        <authorList>
            <person name="Dougan E. K."/>
            <person name="Rhodes N."/>
            <person name="Thang M."/>
            <person name="Chan C."/>
        </authorList>
    </citation>
    <scope>NUCLEOTIDE SEQUENCE</scope>
</reference>
<comment type="similarity">
    <text evidence="1 5">Belongs to the ATP-dependent AMP-binding enzyme family.</text>
</comment>
<name>A0A813ETX2_POLGL</name>
<dbReference type="OMA" id="AIKASWP"/>
<dbReference type="Gene3D" id="3.30.300.30">
    <property type="match status" value="1"/>
</dbReference>
<evidence type="ECO:0000259" key="8">
    <source>
        <dbReference type="Pfam" id="PF16177"/>
    </source>
</evidence>
<accession>A0A813ETX2</accession>
<dbReference type="Pfam" id="PF00501">
    <property type="entry name" value="AMP-binding"/>
    <property type="match status" value="1"/>
</dbReference>
<dbReference type="PANTHER" id="PTHR24095">
    <property type="entry name" value="ACETYL-COENZYME A SYNTHETASE"/>
    <property type="match status" value="1"/>
</dbReference>
<dbReference type="GO" id="GO:0016208">
    <property type="term" value="F:AMP binding"/>
    <property type="evidence" value="ECO:0007669"/>
    <property type="project" value="InterPro"/>
</dbReference>
<feature type="domain" description="Acetyl-coenzyme A synthetase N-terminal" evidence="8">
    <location>
        <begin position="32"/>
        <end position="92"/>
    </location>
</feature>
<dbReference type="NCBIfam" id="NF001208">
    <property type="entry name" value="PRK00174.1"/>
    <property type="match status" value="1"/>
</dbReference>
<organism evidence="9 10">
    <name type="scientific">Polarella glacialis</name>
    <name type="common">Dinoflagellate</name>
    <dbReference type="NCBI Taxonomy" id="89957"/>
    <lineage>
        <taxon>Eukaryota</taxon>
        <taxon>Sar</taxon>
        <taxon>Alveolata</taxon>
        <taxon>Dinophyceae</taxon>
        <taxon>Suessiales</taxon>
        <taxon>Suessiaceae</taxon>
        <taxon>Polarella</taxon>
    </lineage>
</organism>
<dbReference type="InterPro" id="IPR020845">
    <property type="entry name" value="AMP-binding_CS"/>
</dbReference>
<dbReference type="FunFam" id="3.30.300.30:FF:000004">
    <property type="entry name" value="Acetyl-coenzyme A synthetase"/>
    <property type="match status" value="1"/>
</dbReference>
<dbReference type="GO" id="GO:0003987">
    <property type="term" value="F:acetate-CoA ligase activity"/>
    <property type="evidence" value="ECO:0007669"/>
    <property type="project" value="UniProtKB-UniRule"/>
</dbReference>
<dbReference type="GO" id="GO:0019427">
    <property type="term" value="P:acetyl-CoA biosynthetic process from acetate"/>
    <property type="evidence" value="ECO:0007669"/>
    <property type="project" value="InterPro"/>
</dbReference>
<dbReference type="InterPro" id="IPR025110">
    <property type="entry name" value="AMP-bd_C"/>
</dbReference>
<keyword evidence="2 5" id="KW-0436">Ligase</keyword>
<dbReference type="Pfam" id="PF13193">
    <property type="entry name" value="AMP-binding_C"/>
    <property type="match status" value="1"/>
</dbReference>
<dbReference type="InterPro" id="IPR045851">
    <property type="entry name" value="AMP-bd_C_sf"/>
</dbReference>
<dbReference type="Pfam" id="PF16177">
    <property type="entry name" value="ACAS_N"/>
    <property type="match status" value="1"/>
</dbReference>
<dbReference type="SUPFAM" id="SSF56801">
    <property type="entry name" value="Acetyl-CoA synthetase-like"/>
    <property type="match status" value="1"/>
</dbReference>
<keyword evidence="3 5" id="KW-0547">Nucleotide-binding</keyword>
<gene>
    <name evidence="9" type="ORF">PGLA1383_LOCUS20715</name>
</gene>
<evidence type="ECO:0000313" key="10">
    <source>
        <dbReference type="Proteomes" id="UP000654075"/>
    </source>
</evidence>
<evidence type="ECO:0000256" key="5">
    <source>
        <dbReference type="RuleBase" id="RU361147"/>
    </source>
</evidence>
<evidence type="ECO:0000313" key="9">
    <source>
        <dbReference type="EMBL" id="CAE8602474.1"/>
    </source>
</evidence>
<evidence type="ECO:0000259" key="6">
    <source>
        <dbReference type="Pfam" id="PF00501"/>
    </source>
</evidence>
<dbReference type="Gene3D" id="3.40.50.12780">
    <property type="entry name" value="N-terminal domain of ligase-like"/>
    <property type="match status" value="1"/>
</dbReference>
<proteinExistence type="inferred from homology"/>
<dbReference type="PANTHER" id="PTHR24095:SF14">
    <property type="entry name" value="ACETYL-COENZYME A SYNTHETASE 1"/>
    <property type="match status" value="1"/>
</dbReference>
<dbReference type="InterPro" id="IPR042099">
    <property type="entry name" value="ANL_N_sf"/>
</dbReference>
<dbReference type="PROSITE" id="PS00455">
    <property type="entry name" value="AMP_BINDING"/>
    <property type="match status" value="1"/>
</dbReference>
<dbReference type="EC" id="6.2.1.1" evidence="5"/>
<protein>
    <recommendedName>
        <fullName evidence="5">Acetyl-coenzyme A synthetase</fullName>
        <ecNumber evidence="5">6.2.1.1</ecNumber>
    </recommendedName>
</protein>
<dbReference type="InterPro" id="IPR032387">
    <property type="entry name" value="ACAS_N"/>
</dbReference>
<sequence length="674" mass="74790">MADFNQDVDQSEMFKVPEALRANAHVKSMEEYLAMYKSSIEDPETFWGDMARQFHWETPFTKVGPTYNFDRAKGPIHMSWFDGGKTNIAYNCLDRNIEKGLGDRTAIHYECNDMDDQHASFTYTQVFELVCKFANALKAEGVVKGDRVSIYLPMTVELPAAMLACARIGAVHSVVFGGFSADALAGRIVYAQSKVVITADGVMRATKPVQLKSITDKACELAEAQGFKVERVVCVGRLKCTPYADQVKHDWVEGRDVWCSDFISSQPATCAVEWVGSEDPLFMLYTSGSTGRPKGVLHTTAGYMLGTFATMKYVFDYQMEDTFFCTADCGWITGHSYITYGPMLNGATQVLFEGVPTHPEVDRFWKICAKYKVTTFYTAPTAIRALMKSGEEPVTRNDLSSLRLLGSVGEPINPEAWKWYHRVVGGGRCAITDTYWQTETGSHLLAPLVGAVDCKPGSACFPFFGVEVAILDDKGVELEGECSGNFVLKRPPPSMMLSLYGDHQRFEEAYFSQFNGYYFTGDGCKRDKDGYYWLTGRMDDVINVSGHRIGTAEVESALVAFSKVAEAAVVGFPHDIKGEGIYCYVTLKEGVEYDDALKPKLKAQVREMIGAFATPDEIHWAPGLPKTRSGKIMRRVLRKIALPDYLTQDLGDTSTLADPSVVDVLKANHPRAAK</sequence>
<feature type="domain" description="AMP-binding enzyme C-terminal" evidence="7">
    <location>
        <begin position="553"/>
        <end position="631"/>
    </location>
</feature>